<keyword evidence="6" id="KW-1185">Reference proteome</keyword>
<dbReference type="Proteomes" id="UP000235347">
    <property type="component" value="Unassembled WGS sequence"/>
</dbReference>
<dbReference type="InterPro" id="IPR009612">
    <property type="entry name" value="IcmF-rel"/>
</dbReference>
<comment type="caution">
    <text evidence="5">The sequence shown here is derived from an EMBL/GenBank/DDBJ whole genome shotgun (WGS) entry which is preliminary data.</text>
</comment>
<organism evidence="5 6">
    <name type="scientific">Trinickia soli</name>
    <dbReference type="NCBI Taxonomy" id="380675"/>
    <lineage>
        <taxon>Bacteria</taxon>
        <taxon>Pseudomonadati</taxon>
        <taxon>Pseudomonadota</taxon>
        <taxon>Betaproteobacteria</taxon>
        <taxon>Burkholderiales</taxon>
        <taxon>Burkholderiaceae</taxon>
        <taxon>Trinickia</taxon>
    </lineage>
</organism>
<feature type="domain" description="IcmF-related" evidence="3">
    <location>
        <begin position="524"/>
        <end position="832"/>
    </location>
</feature>
<dbReference type="InterPro" id="IPR010623">
    <property type="entry name" value="IcmF_C"/>
</dbReference>
<keyword evidence="1" id="KW-1133">Transmembrane helix</keyword>
<evidence type="ECO:0000313" key="6">
    <source>
        <dbReference type="Proteomes" id="UP000235347"/>
    </source>
</evidence>
<evidence type="ECO:0000259" key="3">
    <source>
        <dbReference type="Pfam" id="PF06761"/>
    </source>
</evidence>
<keyword evidence="1" id="KW-0472">Membrane</keyword>
<feature type="domain" description="Type VI secretion system component TssM1 N-terminal" evidence="4">
    <location>
        <begin position="214"/>
        <end position="471"/>
    </location>
</feature>
<reference evidence="5 6" key="1">
    <citation type="submission" date="2018-01" db="EMBL/GenBank/DDBJ databases">
        <title>Whole genome analyses suggest that Burkholderia sensu lato contains two further novel genera in the rhizoxinica-symbiotica group Mycetohabitans gen. nov., and Trinickia gen. nov.: implications for the evolution of diazotrophy and nodulation in the Burkholderiaceae.</title>
        <authorList>
            <person name="Estrada-de los Santos P."/>
            <person name="Palmer M."/>
            <person name="Chavez-Ramirez B."/>
            <person name="Beukes C."/>
            <person name="Steenkamp E.T."/>
            <person name="Hirsch A.M."/>
            <person name="Manyaka P."/>
            <person name="Maluk M."/>
            <person name="Lafos M."/>
            <person name="Crook M."/>
            <person name="Gross E."/>
            <person name="Simon M.F."/>
            <person name="Bueno dos Reis Junior F."/>
            <person name="Poole P.S."/>
            <person name="Venter S.N."/>
            <person name="James E.K."/>
        </authorList>
    </citation>
    <scope>NUCLEOTIDE SEQUENCE [LARGE SCALE GENOMIC DNA]</scope>
    <source>
        <strain evidence="5 6">GP25-8</strain>
    </source>
</reference>
<gene>
    <name evidence="5" type="primary">icmF</name>
    <name evidence="5" type="ORF">C0Z19_19045</name>
</gene>
<dbReference type="EMBL" id="PNYB01000017">
    <property type="protein sequence ID" value="PMS21062.1"/>
    <property type="molecule type" value="Genomic_DNA"/>
</dbReference>
<feature type="transmembrane region" description="Helical" evidence="1">
    <location>
        <begin position="464"/>
        <end position="489"/>
    </location>
</feature>
<dbReference type="PANTHER" id="PTHR36153:SF1">
    <property type="entry name" value="TYPE VI SECRETION SYSTEM COMPONENT TSSM1"/>
    <property type="match status" value="1"/>
</dbReference>
<evidence type="ECO:0000259" key="2">
    <source>
        <dbReference type="Pfam" id="PF06744"/>
    </source>
</evidence>
<sequence>MTARVAHALMNRRIWIVVGLLALAAAIWLIGPLVAIGVYRPLEGVAARLIVIVAIVGLCVARATLLRWRAARVNAQLLAQLQGGQAQPAARETEQAPHVEELRNRFDEAARLLKTVRLGHAAQRGGALSHWFDAMTRRYLYELPWYVFIGAPGSGKTTALVNSGLSFPLAEQFGRAAVRGVGGTRHCDWWFTNEAVLIDTAGRYTTHESNRVLDEDEWKGFLGLLKKYRAKQPLNGALLTISVSDLLGASEVERTEHAMSLRKRLQELRAELGIRLPVYVLVTKADLLAGFSEYFANLGRAERTQVWGFTFPLAEAGAPGFDLRAAFDREYRLLHRRLNEALPELLSAEPDTYRRDLIYSLPQQFAGLHEVLGQFIEQVFSHSKFASMPPLRGVYLTSGTQEGTVFDRVMGGIKRFLRIDPVPPVAQAMPGGKSFFLKALLQDLIFNEAALAGADLRWYQRRRVIATAGYGLLALLCALLLFGWIGSYWRNRVYVNEVTARVPAIDQRLLNTTATNAEDIAHALPVLDAIRNIAKANDVDPDNPAMRYRWGLFQGDKLQSAADNVYHRALDELLLPLAARKLEAAVRNAPANDPAYAYQALKAYLMLYDSAHYDPVFIEAVLDLENAPSLPRGFTAAQRDALRAHIAALFSGRVVSSPFARDSALVARTRDALLRLTFAQRLYVQLARTLRPAAAQYDADASRMAGADAALVFRRQSGASLNAGVPGLWTFDGYWNVFDRRVDQAVDAFAREQAWVLGAKQTEALTPATAQTLANNVRSLYFDDYMRVWDDYLADLRLQDMSTLAQATQVARLLSSQDSPLQRFANALAHEVSLVPNGNPAHGLTAQAQDKFNGARESLAQIFGDQQTASSTATTDASEPESVVDAHFAGVRELTARDSSSAAAPMSDLIKQIDAVYIYLNAADSALRGGAAPPPSDAPDRLRAAAGRTPTPFRQMLVELSDAAQGSVTSVQDRNIVQSASANIGQFCRQAISGRYPFARGSAIDVTPGDFARLFAPGGMMDDFFQKNLQGHVDTNAQPWQFVGGGGAPFVSSFQNAAVIRDTFFPGAAHDPSITVQIKPLDMDPTLSEWVLDVDGQVVRYAHGPQAPITVKWPGPGGTNQVRLQITDLSGATDGFVVSGPWALLRMFDRASTGAGRGSEQMIASFSLGHKSFAMQVTADSVRNPFRLPQLEAFTCPAKS</sequence>
<keyword evidence="1" id="KW-0812">Transmembrane</keyword>
<evidence type="ECO:0000259" key="4">
    <source>
        <dbReference type="Pfam" id="PF14331"/>
    </source>
</evidence>
<dbReference type="AlphaFoldDB" id="A0A2N7VV94"/>
<dbReference type="NCBIfam" id="TIGR03348">
    <property type="entry name" value="VI_IcmF"/>
    <property type="match status" value="1"/>
</dbReference>
<dbReference type="SUPFAM" id="SSF52540">
    <property type="entry name" value="P-loop containing nucleoside triphosphate hydrolases"/>
    <property type="match status" value="1"/>
</dbReference>
<feature type="transmembrane region" description="Helical" evidence="1">
    <location>
        <begin position="45"/>
        <end position="65"/>
    </location>
</feature>
<dbReference type="InterPro" id="IPR027417">
    <property type="entry name" value="P-loop_NTPase"/>
</dbReference>
<feature type="domain" description="Type VI secretion system IcmF C-terminal" evidence="2">
    <location>
        <begin position="1077"/>
        <end position="1181"/>
    </location>
</feature>
<dbReference type="Pfam" id="PF06744">
    <property type="entry name" value="IcmF_C"/>
    <property type="match status" value="1"/>
</dbReference>
<accession>A0A2N7VV94</accession>
<dbReference type="PANTHER" id="PTHR36153">
    <property type="entry name" value="INNER MEMBRANE PROTEIN-RELATED"/>
    <property type="match status" value="1"/>
</dbReference>
<evidence type="ECO:0000256" key="1">
    <source>
        <dbReference type="SAM" id="Phobius"/>
    </source>
</evidence>
<dbReference type="Pfam" id="PF14331">
    <property type="entry name" value="IcmF-related_N"/>
    <property type="match status" value="1"/>
</dbReference>
<dbReference type="CDD" id="cd00882">
    <property type="entry name" value="Ras_like_GTPase"/>
    <property type="match status" value="1"/>
</dbReference>
<dbReference type="InterPro" id="IPR025743">
    <property type="entry name" value="TssM1_N"/>
</dbReference>
<name>A0A2N7VV94_9BURK</name>
<proteinExistence type="predicted"/>
<evidence type="ECO:0000313" key="5">
    <source>
        <dbReference type="EMBL" id="PMS21062.1"/>
    </source>
</evidence>
<dbReference type="Pfam" id="PF06761">
    <property type="entry name" value="IcmF-related"/>
    <property type="match status" value="1"/>
</dbReference>
<feature type="transmembrane region" description="Helical" evidence="1">
    <location>
        <begin position="14"/>
        <end position="39"/>
    </location>
</feature>
<dbReference type="InterPro" id="IPR053156">
    <property type="entry name" value="T6SS_TssM-like"/>
</dbReference>
<dbReference type="InterPro" id="IPR017731">
    <property type="entry name" value="TssM1-like"/>
</dbReference>
<protein>
    <submittedName>
        <fullName evidence="5">Type VI secretion system membrane subunit TssM</fullName>
    </submittedName>
</protein>